<dbReference type="InterPro" id="IPR029052">
    <property type="entry name" value="Metallo-depent_PP-like"/>
</dbReference>
<dbReference type="PANTHER" id="PTHR43606:SF2">
    <property type="entry name" value="ALKALINE PHOSPHATASE FAMILY PROTEIN (AFU_ORTHOLOGUE AFUA_5G03860)"/>
    <property type="match status" value="1"/>
</dbReference>
<dbReference type="AlphaFoldDB" id="A0A848QTR8"/>
<dbReference type="Gene3D" id="2.60.40.380">
    <property type="entry name" value="Purple acid phosphatase-like, N-terminal"/>
    <property type="match status" value="1"/>
</dbReference>
<evidence type="ECO:0000259" key="2">
    <source>
        <dbReference type="Pfam" id="PF16655"/>
    </source>
</evidence>
<dbReference type="InterPro" id="IPR032093">
    <property type="entry name" value="PhoD_N"/>
</dbReference>
<reference evidence="3 4" key="1">
    <citation type="submission" date="2020-04" db="EMBL/GenBank/DDBJ databases">
        <authorList>
            <person name="Liu A."/>
        </authorList>
    </citation>
    <scope>NUCLEOTIDE SEQUENCE [LARGE SCALE GENOMIC DNA]</scope>
    <source>
        <strain evidence="3 4">RZ02</strain>
    </source>
</reference>
<evidence type="ECO:0000313" key="3">
    <source>
        <dbReference type="EMBL" id="NMW32498.1"/>
    </source>
</evidence>
<dbReference type="RefSeq" id="WP_170013144.1">
    <property type="nucleotide sequence ID" value="NZ_JABCRE010000003.1"/>
</dbReference>
<feature type="domain" description="Phospholipase D N-terminal" evidence="2">
    <location>
        <begin position="49"/>
        <end position="135"/>
    </location>
</feature>
<dbReference type="CDD" id="cd07389">
    <property type="entry name" value="MPP_PhoD"/>
    <property type="match status" value="1"/>
</dbReference>
<dbReference type="InterPro" id="IPR038607">
    <property type="entry name" value="PhoD-like_sf"/>
</dbReference>
<dbReference type="Pfam" id="PF16655">
    <property type="entry name" value="PhoD_N"/>
    <property type="match status" value="1"/>
</dbReference>
<organism evidence="3 4">
    <name type="scientific">Pontixanthobacter rizhaonensis</name>
    <dbReference type="NCBI Taxonomy" id="2730337"/>
    <lineage>
        <taxon>Bacteria</taxon>
        <taxon>Pseudomonadati</taxon>
        <taxon>Pseudomonadota</taxon>
        <taxon>Alphaproteobacteria</taxon>
        <taxon>Sphingomonadales</taxon>
        <taxon>Erythrobacteraceae</taxon>
        <taxon>Pontixanthobacter</taxon>
    </lineage>
</organism>
<dbReference type="Proteomes" id="UP000561181">
    <property type="component" value="Unassembled WGS sequence"/>
</dbReference>
<accession>A0A848QTR8</accession>
<sequence>MINADAATPNAITALNRRDLFRASVAGVAGLAAIPEIASARLSTGFGFGVASGEPSATSVLLWTRYTALQETALEWQVAADDSFSVIIAGGSVLAKPERDFCVKPVAEGLQPGTWYYYRFIDPAGAFSDVGRTRTLPAGAVDNFRLGVFSCSNLGFGYFNAYGHAAQQNAFDLILHLGDYFYEYADGRYPSASQKVAGRVSWPDTETVALADYRLRHASYRADPDLRRLTQLYPMILGWDDHESANDSWAGGAENHDDSEGDWAARKRAAVRAYREWLPVSDADYAEYEVGDLATLFRLETRLGARSEQFSVEKVLEETTSTEDITASLDSFRNGAYVDPARSMLGNAQEDWLAAGLAASRKAGKIWQVLAQQVLVGKLASPDSLLEGLAAMAPEEFRSRLQAAALASKAGLPLNMDAWDGYPAARDRLLASALNADANLLVLAGDTHNAWAFDLAHDGERAGAEFGVQGVTSPGLETYLGMVPPDVMQKSLVGRNPELQWADTSQRGYMAVELTPQQASCEWRFVDGIKSRSTRLAATHRMVSAAGSNRVSNG</sequence>
<feature type="domain" description="PhoD-like phosphatase metallophosphatase" evidence="1">
    <location>
        <begin position="146"/>
        <end position="523"/>
    </location>
</feature>
<protein>
    <submittedName>
        <fullName evidence="3">Alkaline phosphatase D family protein</fullName>
    </submittedName>
</protein>
<keyword evidence="4" id="KW-1185">Reference proteome</keyword>
<dbReference type="InterPro" id="IPR006311">
    <property type="entry name" value="TAT_signal"/>
</dbReference>
<name>A0A848QTR8_9SPHN</name>
<evidence type="ECO:0000259" key="1">
    <source>
        <dbReference type="Pfam" id="PF09423"/>
    </source>
</evidence>
<dbReference type="Gene3D" id="3.60.21.70">
    <property type="entry name" value="PhoD-like phosphatase"/>
    <property type="match status" value="1"/>
</dbReference>
<proteinExistence type="predicted"/>
<evidence type="ECO:0000313" key="4">
    <source>
        <dbReference type="Proteomes" id="UP000561181"/>
    </source>
</evidence>
<dbReference type="PANTHER" id="PTHR43606">
    <property type="entry name" value="PHOSPHATASE, PUTATIVE (AFU_ORTHOLOGUE AFUA_6G08710)-RELATED"/>
    <property type="match status" value="1"/>
</dbReference>
<dbReference type="PROSITE" id="PS51318">
    <property type="entry name" value="TAT"/>
    <property type="match status" value="1"/>
</dbReference>
<dbReference type="InterPro" id="IPR018946">
    <property type="entry name" value="PhoD-like_MPP"/>
</dbReference>
<gene>
    <name evidence="3" type="ORF">HKD42_10535</name>
</gene>
<dbReference type="EMBL" id="JABCRE010000003">
    <property type="protein sequence ID" value="NMW32498.1"/>
    <property type="molecule type" value="Genomic_DNA"/>
</dbReference>
<dbReference type="InterPro" id="IPR052900">
    <property type="entry name" value="Phospholipid_Metab_Enz"/>
</dbReference>
<dbReference type="SUPFAM" id="SSF56300">
    <property type="entry name" value="Metallo-dependent phosphatases"/>
    <property type="match status" value="1"/>
</dbReference>
<dbReference type="Pfam" id="PF09423">
    <property type="entry name" value="PhoD"/>
    <property type="match status" value="1"/>
</dbReference>
<comment type="caution">
    <text evidence="3">The sequence shown here is derived from an EMBL/GenBank/DDBJ whole genome shotgun (WGS) entry which is preliminary data.</text>
</comment>